<keyword evidence="4 10" id="KW-0639">Primosome</keyword>
<dbReference type="KEGG" id="aqu:100641853"/>
<dbReference type="GO" id="GO:0003677">
    <property type="term" value="F:DNA binding"/>
    <property type="evidence" value="ECO:0007669"/>
    <property type="project" value="UniProtKB-UniRule"/>
</dbReference>
<evidence type="ECO:0000256" key="4">
    <source>
        <dbReference type="ARBA" id="ARBA00022515"/>
    </source>
</evidence>
<dbReference type="Gene3D" id="1.20.930.80">
    <property type="match status" value="1"/>
</dbReference>
<dbReference type="Pfam" id="PF04104">
    <property type="entry name" value="DNA_primase_lrg"/>
    <property type="match status" value="1"/>
</dbReference>
<evidence type="ECO:0000313" key="14">
    <source>
        <dbReference type="Proteomes" id="UP000007879"/>
    </source>
</evidence>
<accession>A0A1X7U854</accession>
<dbReference type="OrthoDB" id="421393at2759"/>
<dbReference type="eggNOG" id="KOG2267">
    <property type="taxonomic scope" value="Eukaryota"/>
</dbReference>
<comment type="cofactor">
    <cofactor evidence="10">
        <name>[4Fe-4S] cluster</name>
        <dbReference type="ChEBI" id="CHEBI:49883"/>
    </cofactor>
    <text evidence="10">Binds 1 [4Fe-4S] cluster.</text>
</comment>
<dbReference type="InterPro" id="IPR058560">
    <property type="entry name" value="DNA_primase_C"/>
</dbReference>
<dbReference type="CDD" id="cd07322">
    <property type="entry name" value="PriL_PriS_Eukaryotic"/>
    <property type="match status" value="1"/>
</dbReference>
<dbReference type="PANTHER" id="PTHR10537:SF3">
    <property type="entry name" value="DNA PRIMASE LARGE SUBUNIT"/>
    <property type="match status" value="1"/>
</dbReference>
<evidence type="ECO:0000256" key="10">
    <source>
        <dbReference type="PIRNR" id="PIRNR009449"/>
    </source>
</evidence>
<organism evidence="13">
    <name type="scientific">Amphimedon queenslandica</name>
    <name type="common">Sponge</name>
    <dbReference type="NCBI Taxonomy" id="400682"/>
    <lineage>
        <taxon>Eukaryota</taxon>
        <taxon>Metazoa</taxon>
        <taxon>Porifera</taxon>
        <taxon>Demospongiae</taxon>
        <taxon>Heteroscleromorpha</taxon>
        <taxon>Haplosclerida</taxon>
        <taxon>Niphatidae</taxon>
        <taxon>Amphimedon</taxon>
    </lineage>
</organism>
<sequence length="500" mass="58971">MEIDRNYRVVKEHPLSKLYPSHLQLYTIPPNQDISLDELYEVAFTRQKVLQEVSNIRERSKRGDVPDAEFHSLMGQKTKPITLNPALGEKIKDKHINERRRDHISHYILRLAYCEREDLRRWFLSQEVALLNYRLHDATPDDFQGFIKQYREYFPFTEGKFSDLEDKSLCNEMLSFYNYKQKPTQASNEYYSVHFSEVFDLVQNRSVIIHKGFAYLPMNRTDMIITLICNKFRSLLSQDLVRTVAFMSFIKEDERMRKTITTLRNNYLGSDFVNSGMKTSGQIRLSDLDSLSKESFSPCMRNLHESLRKEHHLRHFGRLQYGLFLKSIGITLEQALEFWRSEFTKIMEPDKFDKQYAYNVRHSYGKEGKRTNYTPYSCMKIIMSNGPSSGDHHGCPFKHWDGDSISKMLVSYGVPMSQVTSILSYAHDSHYQLACQKYFEVTHNLQQSNFSLEHPTQYFIESRNVREGKVPQVKEERDPDLPTLTEVELMEFDDFDTQEN</sequence>
<evidence type="ECO:0000256" key="1">
    <source>
        <dbReference type="ARBA" id="ARBA00010564"/>
    </source>
</evidence>
<feature type="binding site" evidence="11">
    <location>
        <position position="299"/>
    </location>
    <ligand>
        <name>[4Fe-4S] cluster</name>
        <dbReference type="ChEBI" id="CHEBI:49883"/>
    </ligand>
</feature>
<dbReference type="GO" id="GO:0005658">
    <property type="term" value="C:alpha DNA polymerase:primase complex"/>
    <property type="evidence" value="ECO:0007669"/>
    <property type="project" value="TreeGrafter"/>
</dbReference>
<evidence type="ECO:0000256" key="3">
    <source>
        <dbReference type="ARBA" id="ARBA00022485"/>
    </source>
</evidence>
<evidence type="ECO:0000256" key="7">
    <source>
        <dbReference type="ARBA" id="ARBA00023004"/>
    </source>
</evidence>
<proteinExistence type="inferred from homology"/>
<dbReference type="Proteomes" id="UP000007879">
    <property type="component" value="Unassembled WGS sequence"/>
</dbReference>
<dbReference type="PIRSF" id="PIRSF009449">
    <property type="entry name" value="DNA_primase_large_subunit"/>
    <property type="match status" value="1"/>
</dbReference>
<name>A0A1X7U854_AMPQE</name>
<keyword evidence="14" id="KW-1185">Reference proteome</keyword>
<keyword evidence="6 10" id="KW-0479">Metal-binding</keyword>
<feature type="domain" description="DNA primase large subunit C-terminal" evidence="12">
    <location>
        <begin position="290"/>
        <end position="459"/>
    </location>
</feature>
<evidence type="ECO:0000256" key="8">
    <source>
        <dbReference type="ARBA" id="ARBA00023014"/>
    </source>
</evidence>
<dbReference type="STRING" id="400682.A0A1X7U854"/>
<evidence type="ECO:0000256" key="5">
    <source>
        <dbReference type="ARBA" id="ARBA00022705"/>
    </source>
</evidence>
<comment type="similarity">
    <text evidence="1 10">Belongs to the eukaryotic-type primase large subunit family.</text>
</comment>
<evidence type="ECO:0000256" key="11">
    <source>
        <dbReference type="PIRSR" id="PIRSR009449-1"/>
    </source>
</evidence>
<evidence type="ECO:0000259" key="12">
    <source>
        <dbReference type="Pfam" id="PF04104"/>
    </source>
</evidence>
<dbReference type="InterPro" id="IPR016558">
    <property type="entry name" value="DNA_primase_lsu_euk"/>
</dbReference>
<protein>
    <recommendedName>
        <fullName evidence="2 10">DNA primase large subunit</fullName>
    </recommendedName>
</protein>
<dbReference type="GO" id="GO:0006269">
    <property type="term" value="P:DNA replication, synthesis of primer"/>
    <property type="evidence" value="ECO:0007669"/>
    <property type="project" value="UniProtKB-KW"/>
</dbReference>
<evidence type="ECO:0000256" key="2">
    <source>
        <dbReference type="ARBA" id="ARBA00019038"/>
    </source>
</evidence>
<dbReference type="EnsemblMetazoa" id="XM_020000133.1">
    <property type="protein sequence ID" value="XP_019855692.1"/>
    <property type="gene ID" value="LOC100641853"/>
</dbReference>
<dbReference type="GO" id="GO:0006270">
    <property type="term" value="P:DNA replication initiation"/>
    <property type="evidence" value="ECO:0007669"/>
    <property type="project" value="TreeGrafter"/>
</dbReference>
<dbReference type="Pfam" id="PF26466">
    <property type="entry name" value="DNA_primase_lrg_N"/>
    <property type="match status" value="1"/>
</dbReference>
<keyword evidence="7 10" id="KW-0408">Iron</keyword>
<evidence type="ECO:0000256" key="6">
    <source>
        <dbReference type="ARBA" id="ARBA00022723"/>
    </source>
</evidence>
<evidence type="ECO:0000313" key="13">
    <source>
        <dbReference type="EnsemblMetazoa" id="Aqu2.1.23848_001"/>
    </source>
</evidence>
<comment type="function">
    <text evidence="10">DNA primase is the polymerase that synthesizes small RNA primers for the Okazaki fragments made during discontinuous DNA replication.</text>
</comment>
<keyword evidence="3 10" id="KW-0004">4Fe-4S</keyword>
<gene>
    <name evidence="13" type="primary">100641853</name>
</gene>
<reference evidence="13" key="2">
    <citation type="submission" date="2017-05" db="UniProtKB">
        <authorList>
            <consortium name="EnsemblMetazoa"/>
        </authorList>
    </citation>
    <scope>IDENTIFICATION</scope>
</reference>
<evidence type="ECO:0000256" key="9">
    <source>
        <dbReference type="ARBA" id="ARBA00023125"/>
    </source>
</evidence>
<feature type="binding site" evidence="11">
    <location>
        <position position="395"/>
    </location>
    <ligand>
        <name>[4Fe-4S] cluster</name>
        <dbReference type="ChEBI" id="CHEBI:49883"/>
    </ligand>
</feature>
<dbReference type="EnsemblMetazoa" id="Aqu2.1.23848_001">
    <property type="protein sequence ID" value="Aqu2.1.23848_001"/>
    <property type="gene ID" value="Aqu2.1.23848"/>
</dbReference>
<dbReference type="InParanoid" id="A0A1X7U854"/>
<dbReference type="GO" id="GO:0046872">
    <property type="term" value="F:metal ion binding"/>
    <property type="evidence" value="ECO:0007669"/>
    <property type="project" value="UniProtKB-UniRule"/>
</dbReference>
<dbReference type="InterPro" id="IPR007238">
    <property type="entry name" value="DNA_primase_lsu_euk/arc"/>
</dbReference>
<dbReference type="GO" id="GO:0051539">
    <property type="term" value="F:4 iron, 4 sulfur cluster binding"/>
    <property type="evidence" value="ECO:0007669"/>
    <property type="project" value="UniProtKB-UniRule"/>
</dbReference>
<dbReference type="PANTHER" id="PTHR10537">
    <property type="entry name" value="DNA PRIMASE LARGE SUBUNIT"/>
    <property type="match status" value="1"/>
</dbReference>
<keyword evidence="8 10" id="KW-0411">Iron-sulfur</keyword>
<feature type="binding site" evidence="11">
    <location>
        <position position="378"/>
    </location>
    <ligand>
        <name>[4Fe-4S] cluster</name>
        <dbReference type="ChEBI" id="CHEBI:49883"/>
    </ligand>
</feature>
<keyword evidence="9 10" id="KW-0238">DNA-binding</keyword>
<feature type="binding site" evidence="11">
    <location>
        <position position="435"/>
    </location>
    <ligand>
        <name>[4Fe-4S] cluster</name>
        <dbReference type="ChEBI" id="CHEBI:49883"/>
    </ligand>
</feature>
<keyword evidence="5 10" id="KW-0235">DNA replication</keyword>
<reference evidence="14" key="1">
    <citation type="journal article" date="2010" name="Nature">
        <title>The Amphimedon queenslandica genome and the evolution of animal complexity.</title>
        <authorList>
            <person name="Srivastava M."/>
            <person name="Simakov O."/>
            <person name="Chapman J."/>
            <person name="Fahey B."/>
            <person name="Gauthier M.E."/>
            <person name="Mitros T."/>
            <person name="Richards G.S."/>
            <person name="Conaco C."/>
            <person name="Dacre M."/>
            <person name="Hellsten U."/>
            <person name="Larroux C."/>
            <person name="Putnam N.H."/>
            <person name="Stanke M."/>
            <person name="Adamska M."/>
            <person name="Darling A."/>
            <person name="Degnan S.M."/>
            <person name="Oakley T.H."/>
            <person name="Plachetzki D.C."/>
            <person name="Zhai Y."/>
            <person name="Adamski M."/>
            <person name="Calcino A."/>
            <person name="Cummins S.F."/>
            <person name="Goodstein D.M."/>
            <person name="Harris C."/>
            <person name="Jackson D.J."/>
            <person name="Leys S.P."/>
            <person name="Shu S."/>
            <person name="Woodcroft B.J."/>
            <person name="Vervoort M."/>
            <person name="Kosik K.S."/>
            <person name="Manning G."/>
            <person name="Degnan B.M."/>
            <person name="Rokhsar D.S."/>
        </authorList>
    </citation>
    <scope>NUCLEOTIDE SEQUENCE [LARGE SCALE GENOMIC DNA]</scope>
</reference>
<dbReference type="AlphaFoldDB" id="A0A1X7U854"/>